<reference evidence="4" key="4">
    <citation type="submission" date="2015-04" db="EMBL/GenBank/DDBJ databases">
        <title>Maintaining two mating types: Structure of the mating type locus and its role in heterokaryosis in Podospora anserina.</title>
        <authorList>
            <person name="Grognet P."/>
            <person name="Bidard F."/>
            <person name="Kuchly C."/>
            <person name="Chan Ho Tong L."/>
            <person name="Coppin E."/>
            <person name="Ait Benkhali J."/>
            <person name="Couloux A."/>
            <person name="Wincker P."/>
            <person name="Debuchy R."/>
            <person name="Silar P."/>
        </authorList>
    </citation>
    <scope>NUCLEOTIDE SEQUENCE</scope>
</reference>
<dbReference type="OrthoDB" id="4588405at2759"/>
<dbReference type="EMBL" id="FO904941">
    <property type="protein sequence ID" value="CDP30790.1"/>
    <property type="molecule type" value="Genomic_DNA"/>
</dbReference>
<dbReference type="Pfam" id="PF06985">
    <property type="entry name" value="HET"/>
    <property type="match status" value="1"/>
</dbReference>
<dbReference type="Proteomes" id="UP000001197">
    <property type="component" value="Chromosome 6"/>
</dbReference>
<reference evidence="5" key="3">
    <citation type="journal article" date="2014" name="Genetics">
        <title>Maintaining two mating types: Structure of the mating type locus and its role in heterokaryosis in Podospora anserina.</title>
        <authorList>
            <person name="Grognet P."/>
            <person name="Bidard F."/>
            <person name="Kuchly C."/>
            <person name="Tong L.C.H."/>
            <person name="Coppin E."/>
            <person name="Benkhali J.A."/>
            <person name="Couloux A."/>
            <person name="Wincker P."/>
            <person name="Debuchy R."/>
            <person name="Silar P."/>
        </authorList>
    </citation>
    <scope>GENOME REANNOTATION</scope>
    <source>
        <strain evidence="5">S / ATCC MYA-4624 / DSM 980 / FGSC 10383</strain>
    </source>
</reference>
<evidence type="ECO:0000256" key="1">
    <source>
        <dbReference type="SAM" id="MobiDB-lite"/>
    </source>
</evidence>
<dbReference type="VEuPathDB" id="FungiDB:PODANS_6_2400"/>
<evidence type="ECO:0000313" key="4">
    <source>
        <dbReference type="EMBL" id="CDP30790.1"/>
    </source>
</evidence>
<dbReference type="InterPro" id="IPR052895">
    <property type="entry name" value="HetReg/Transcr_Mod"/>
</dbReference>
<dbReference type="AlphaFoldDB" id="B2B2Q5"/>
<evidence type="ECO:0000259" key="2">
    <source>
        <dbReference type="Pfam" id="PF06985"/>
    </source>
</evidence>
<dbReference type="EMBL" id="CU638744">
    <property type="protein sequence ID" value="CAP71390.1"/>
    <property type="molecule type" value="Genomic_DNA"/>
</dbReference>
<dbReference type="eggNOG" id="ENOG502SUZ5">
    <property type="taxonomic scope" value="Eukaryota"/>
</dbReference>
<feature type="domain" description="Heterokaryon incompatibility" evidence="2">
    <location>
        <begin position="122"/>
        <end position="276"/>
    </location>
</feature>
<sequence length="547" mass="61375">MTPYIYCSDDSSLDEFNGEDPVVGDSGTVEESGLKELHADPNDCDSGDVSKEKVVSEGLSDNSVEIPSVIKDGIRHGGFSYDPIDLGGPSFRLLRLLKGRDPSIPCELFTARLQDRERVISYESISYVRGSQDREYSVVLHNKKFGVTRSLHDALCFLQLKDNDRIVWVDAICIDQENDVECGHQVRHMGDVYSEAESVIYWLGPPGFDTNCCLRALRRLEEEARRTVSKTWTGEQWMAAWTHLEASDQRHPGLERKGLEELLCRPWFRRVWILQEVAKSKAASVYCGNEFVSARIFRLAPSLLGVAPEPHCQGILDMMPGPFRASSWFGGCLDLYTLLENIGGSEATRDKDLVYALLALASDAINIIQPDYEKTDEDVVETVFSFLFHVKPRLGIRPNSLRDLCTRLTFWNERALELAAMDELDGDAAMAHNLDRRPRLPISEWVVRAVAKNKGKGSQILEAILANLERLSRELPPGYVTAVVKEAISKRCQWRRSAQNVVLEDHLPTIGHGEVLQSSGGKPTKRCCNHQDPASPLPHRQSSQQTN</sequence>
<gene>
    <name evidence="3" type="ORF">PODANS_6_2400</name>
</gene>
<proteinExistence type="predicted"/>
<dbReference type="PANTHER" id="PTHR24148">
    <property type="entry name" value="ANKYRIN REPEAT DOMAIN-CONTAINING PROTEIN 39 HOMOLOG-RELATED"/>
    <property type="match status" value="1"/>
</dbReference>
<dbReference type="KEGG" id="pan:PODANSg7293"/>
<name>B2B2Q5_PODAN</name>
<dbReference type="GeneID" id="6195067"/>
<dbReference type="HOGENOM" id="CLU_497924_0_0_1"/>
<evidence type="ECO:0000313" key="5">
    <source>
        <dbReference type="Proteomes" id="UP000001197"/>
    </source>
</evidence>
<feature type="region of interest" description="Disordered" evidence="1">
    <location>
        <begin position="8"/>
        <end position="28"/>
    </location>
</feature>
<evidence type="ECO:0000313" key="3">
    <source>
        <dbReference type="EMBL" id="CAP71390.1"/>
    </source>
</evidence>
<protein>
    <submittedName>
        <fullName evidence="3">Podospora anserina S mat+ genomic DNA chromosome 6, supercontig 2</fullName>
    </submittedName>
</protein>
<reference evidence="3" key="2">
    <citation type="submission" date="2008-07" db="EMBL/GenBank/DDBJ databases">
        <authorList>
            <person name="Genoscope - CEA"/>
        </authorList>
    </citation>
    <scope>NUCLEOTIDE SEQUENCE</scope>
    <source>
        <strain evidence="3">S mat+</strain>
    </source>
</reference>
<feature type="region of interest" description="Disordered" evidence="1">
    <location>
        <begin position="513"/>
        <end position="547"/>
    </location>
</feature>
<dbReference type="RefSeq" id="XP_001910256.1">
    <property type="nucleotide sequence ID" value="XM_001910221.1"/>
</dbReference>
<dbReference type="InterPro" id="IPR010730">
    <property type="entry name" value="HET"/>
</dbReference>
<organism evidence="3">
    <name type="scientific">Podospora anserina (strain S / ATCC MYA-4624 / DSM 980 / FGSC 10383)</name>
    <name type="common">Pleurage anserina</name>
    <dbReference type="NCBI Taxonomy" id="515849"/>
    <lineage>
        <taxon>Eukaryota</taxon>
        <taxon>Fungi</taxon>
        <taxon>Dikarya</taxon>
        <taxon>Ascomycota</taxon>
        <taxon>Pezizomycotina</taxon>
        <taxon>Sordariomycetes</taxon>
        <taxon>Sordariomycetidae</taxon>
        <taxon>Sordariales</taxon>
        <taxon>Podosporaceae</taxon>
        <taxon>Podospora</taxon>
        <taxon>Podospora anserina</taxon>
    </lineage>
</organism>
<dbReference type="PANTHER" id="PTHR24148:SF64">
    <property type="entry name" value="HETEROKARYON INCOMPATIBILITY DOMAIN-CONTAINING PROTEIN"/>
    <property type="match status" value="1"/>
</dbReference>
<accession>B2B2Q5</accession>
<reference evidence="3 5" key="1">
    <citation type="journal article" date="2008" name="Genome Biol.">
        <title>The genome sequence of the model ascomycete fungus Podospora anserina.</title>
        <authorList>
            <person name="Espagne E."/>
            <person name="Lespinet O."/>
            <person name="Malagnac F."/>
            <person name="Da Silva C."/>
            <person name="Jaillon O."/>
            <person name="Porcel B.M."/>
            <person name="Couloux A."/>
            <person name="Aury J.-M."/>
            <person name="Segurens B."/>
            <person name="Poulain J."/>
            <person name="Anthouard V."/>
            <person name="Grossetete S."/>
            <person name="Khalili H."/>
            <person name="Coppin E."/>
            <person name="Dequard-Chablat M."/>
            <person name="Picard M."/>
            <person name="Contamine V."/>
            <person name="Arnaise S."/>
            <person name="Bourdais A."/>
            <person name="Berteaux-Lecellier V."/>
            <person name="Gautheret D."/>
            <person name="de Vries R.P."/>
            <person name="Battaglia E."/>
            <person name="Coutinho P.M."/>
            <person name="Danchin E.G.J."/>
            <person name="Henrissat B."/>
            <person name="El Khoury R."/>
            <person name="Sainsard-Chanet A."/>
            <person name="Boivin A."/>
            <person name="Pinan-Lucarre B."/>
            <person name="Sellem C.H."/>
            <person name="Debuchy R."/>
            <person name="Wincker P."/>
            <person name="Weissenbach J."/>
            <person name="Silar P."/>
        </authorList>
    </citation>
    <scope>NUCLEOTIDE SEQUENCE [LARGE SCALE GENOMIC DNA]</scope>
    <source>
        <strain evidence="5">S / ATCC MYA-4624 / DSM 980 / FGSC 10383</strain>
        <strain evidence="3">S mat+</strain>
    </source>
</reference>
<keyword evidence="5" id="KW-1185">Reference proteome</keyword>